<dbReference type="SMART" id="SM00233">
    <property type="entry name" value="PH"/>
    <property type="match status" value="1"/>
</dbReference>
<dbReference type="InterPro" id="IPR031968">
    <property type="entry name" value="VASt"/>
</dbReference>
<evidence type="ECO:0000313" key="9">
    <source>
        <dbReference type="Proteomes" id="UP000283383"/>
    </source>
</evidence>
<dbReference type="Gene3D" id="1.20.1270.60">
    <property type="entry name" value="Arfaptin homology (AH) domain/BAR domain"/>
    <property type="match status" value="1"/>
</dbReference>
<gene>
    <name evidence="8" type="ORF">GcM3_187010</name>
</gene>
<keyword evidence="2" id="KW-0812">Transmembrane</keyword>
<dbReference type="Pfam" id="PF00169">
    <property type="entry name" value="PH"/>
    <property type="match status" value="1"/>
</dbReference>
<feature type="domain" description="PH" evidence="6">
    <location>
        <begin position="304"/>
        <end position="405"/>
    </location>
</feature>
<dbReference type="InterPro" id="IPR001849">
    <property type="entry name" value="PH_domain"/>
</dbReference>
<dbReference type="InterPro" id="IPR004148">
    <property type="entry name" value="BAR_dom"/>
</dbReference>
<keyword evidence="3" id="KW-1133">Transmembrane helix</keyword>
<dbReference type="STRING" id="62708.A0A420HJH0"/>
<dbReference type="PROSITE" id="PS51778">
    <property type="entry name" value="VAST"/>
    <property type="match status" value="1"/>
</dbReference>
<dbReference type="EMBL" id="MCBQ01018770">
    <property type="protein sequence ID" value="RKF57539.1"/>
    <property type="molecule type" value="Genomic_DNA"/>
</dbReference>
<dbReference type="GO" id="GO:0005737">
    <property type="term" value="C:cytoplasm"/>
    <property type="evidence" value="ECO:0007669"/>
    <property type="project" value="InterPro"/>
</dbReference>
<evidence type="ECO:0000259" key="7">
    <source>
        <dbReference type="PROSITE" id="PS51778"/>
    </source>
</evidence>
<dbReference type="SUPFAM" id="SSF50729">
    <property type="entry name" value="PH domain-like"/>
    <property type="match status" value="1"/>
</dbReference>
<accession>A0A420HJH0</accession>
<dbReference type="InterPro" id="IPR027267">
    <property type="entry name" value="AH/BAR_dom_sf"/>
</dbReference>
<protein>
    <submittedName>
        <fullName evidence="8">Putative transcription factor</fullName>
    </submittedName>
</protein>
<dbReference type="PANTHER" id="PTHR14248">
    <property type="entry name" value="CYCLIN Y, ISOFORM A"/>
    <property type="match status" value="1"/>
</dbReference>
<dbReference type="Pfam" id="PF16746">
    <property type="entry name" value="BAR_3"/>
    <property type="match status" value="1"/>
</dbReference>
<proteinExistence type="predicted"/>
<feature type="region of interest" description="Disordered" evidence="5">
    <location>
        <begin position="628"/>
        <end position="653"/>
    </location>
</feature>
<evidence type="ECO:0000256" key="1">
    <source>
        <dbReference type="ARBA" id="ARBA00004370"/>
    </source>
</evidence>
<keyword evidence="9" id="KW-1185">Reference proteome</keyword>
<evidence type="ECO:0000256" key="5">
    <source>
        <dbReference type="SAM" id="MobiDB-lite"/>
    </source>
</evidence>
<name>A0A420HJH0_9PEZI</name>
<keyword evidence="4" id="KW-0472">Membrane</keyword>
<sequence>MANVSVQPPSKHSEKSSCLMPIGLREASFDSPTFRATAIHFSEQVSIIEKWLGAYTKTISRLVSDITSLEDTFNSVMLRSVPPIAVSEAIIDHDYTLLAMKRFGESSRDWWSQMIQSMKKMESNVVEPVRLFLTGELRAIKDARRNLEQTQKIFDQTLSRYVGQSKTKVPSSLREDAFQVHETPSLDFCILVPHFRFAIDKLLIRISFDQWREMQRSCENSISSFTRISGEMDRIKGWNKEIEASEAVFRRELLFARREIAEMASETSKPSREIEDYNLSTVAFLGSRIPSTPDTKSPLKESQKSEKQGWLFLRINTGKPTRTSWVRRWFYLKAGVFGWFTQGTQSGAVEESIRFGVLLCNVKPAVQEDRRFCFEVKTKNQAVLVQAETQNQLMNWLDAFEWAKKTTLLANSDSPNLDLSNSAQQTSDIGIKAIDSHVGHANDELIAQMSDRVFTLPAPGIDVTNHPRGIAIDVNSQRRAFTSREEGESSRDHATRIMQRLDPTRKPVFSTNEQPSLNPSMATGGIASLITASHNFLPVPTNQTEFKKFTLAPATLVMAPTPTSLSKKVIFMNEDRSNRTTGELDNGIPSVITANFWGSSNWGYINYFEKGEAKFNRAKLDSYSNTYSKNDQPPFNPCNDENLKPHTKHESSSELSFSSNMYDVGCEVSANSSQDKVKSQENKLMSSELLPSNYPIELRAHDAQFRTLFPGMSRFDKVLLVFRAIWNPNQQQEFPGRVYVTQRDIFFYSHHLGLVLITSISMSRITEVTAAPGKDCDFIFLHIRENSTEILSRITIKTFLEPLRLLKARLTYLIDNSQSKNSLNCEKIISNLIRMEIKNNLSKKASWESLEDFSVNTPLDTSAEYTHIFRDNLGSNQIERLPITENNKKVPAQIHLPSQPVNYEISDVQQKVIEHQFNISSKALFHVLFGDKSIIFQKFYHQRKAERIIPGPWLPIDQGRMRREFKFEISEFDWFRQTQYTCIADDQVIEVKNDYLCYVASLNNKFWHLPYYSDFMLIFKIVITYVAKSKCNLAIYTKVDWSREPKLFMSLVERQALHDASLLAQKFTEEIMNEVKRLGPHSNTKNLLNIFGQVGQQSSVSSIYTENSGPTCYISIKQRTMIGLLAQVLRNLVEFAITSIVFSLISAIRCIRSVASAHRIILLALLLSLLTNTLLTFKDTSNWWTEQKAIKFMNRMGVGPNHLISKAIYIKDLDDALTSIPTEISGKNGGKCYNQFKWISNVTDMDSSHHLAGITFLDTSTKSTARRLRRSRQQLGSYRHNILIAMRLVNQIEKGLIKAEWDNWLFDENIRCKKISSLLREDAKASEENRRKILADFSKFSAGEAWQKSEKIEDLRRWKEVYCDDCALEQELSARRRKHSSYD</sequence>
<comment type="subcellular location">
    <subcellularLocation>
        <location evidence="1">Membrane</location>
    </subcellularLocation>
</comment>
<dbReference type="CDD" id="cd07609">
    <property type="entry name" value="BAR_SIP3_fungi"/>
    <property type="match status" value="1"/>
</dbReference>
<evidence type="ECO:0000256" key="2">
    <source>
        <dbReference type="ARBA" id="ARBA00022692"/>
    </source>
</evidence>
<evidence type="ECO:0000259" key="6">
    <source>
        <dbReference type="PROSITE" id="PS50003"/>
    </source>
</evidence>
<dbReference type="GO" id="GO:0016020">
    <property type="term" value="C:membrane"/>
    <property type="evidence" value="ECO:0007669"/>
    <property type="project" value="UniProtKB-SubCell"/>
</dbReference>
<feature type="compositionally biased region" description="Basic and acidic residues" evidence="5">
    <location>
        <begin position="641"/>
        <end position="652"/>
    </location>
</feature>
<evidence type="ECO:0000256" key="3">
    <source>
        <dbReference type="ARBA" id="ARBA00022989"/>
    </source>
</evidence>
<dbReference type="Pfam" id="PF16016">
    <property type="entry name" value="VASt"/>
    <property type="match status" value="1"/>
</dbReference>
<evidence type="ECO:0000256" key="4">
    <source>
        <dbReference type="ARBA" id="ARBA00023136"/>
    </source>
</evidence>
<comment type="caution">
    <text evidence="8">The sequence shown here is derived from an EMBL/GenBank/DDBJ whole genome shotgun (WGS) entry which is preliminary data.</text>
</comment>
<dbReference type="SUPFAM" id="SSF103657">
    <property type="entry name" value="BAR/IMD domain-like"/>
    <property type="match status" value="1"/>
</dbReference>
<dbReference type="Proteomes" id="UP000283383">
    <property type="component" value="Unassembled WGS sequence"/>
</dbReference>
<dbReference type="PROSITE" id="PS50003">
    <property type="entry name" value="PH_DOMAIN"/>
    <property type="match status" value="1"/>
</dbReference>
<dbReference type="InterPro" id="IPR011993">
    <property type="entry name" value="PH-like_dom_sf"/>
</dbReference>
<evidence type="ECO:0000313" key="8">
    <source>
        <dbReference type="EMBL" id="RKF57539.1"/>
    </source>
</evidence>
<organism evidence="8 9">
    <name type="scientific">Golovinomyces cichoracearum</name>
    <dbReference type="NCBI Taxonomy" id="62708"/>
    <lineage>
        <taxon>Eukaryota</taxon>
        <taxon>Fungi</taxon>
        <taxon>Dikarya</taxon>
        <taxon>Ascomycota</taxon>
        <taxon>Pezizomycotina</taxon>
        <taxon>Leotiomycetes</taxon>
        <taxon>Erysiphales</taxon>
        <taxon>Erysiphaceae</taxon>
        <taxon>Golovinomyces</taxon>
    </lineage>
</organism>
<dbReference type="CDD" id="cd13280">
    <property type="entry name" value="PH_SIP3"/>
    <property type="match status" value="1"/>
</dbReference>
<feature type="domain" description="VASt" evidence="7">
    <location>
        <begin position="908"/>
        <end position="1079"/>
    </location>
</feature>
<dbReference type="InterPro" id="IPR039463">
    <property type="entry name" value="Sip3/Lam1_BAR"/>
</dbReference>
<reference evidence="8 9" key="1">
    <citation type="journal article" date="2018" name="BMC Genomics">
        <title>Comparative genome analyses reveal sequence features reflecting distinct modes of host-adaptation between dicot and monocot powdery mildew.</title>
        <authorList>
            <person name="Wu Y."/>
            <person name="Ma X."/>
            <person name="Pan Z."/>
            <person name="Kale S.D."/>
            <person name="Song Y."/>
            <person name="King H."/>
            <person name="Zhang Q."/>
            <person name="Presley C."/>
            <person name="Deng X."/>
            <person name="Wei C.I."/>
            <person name="Xiao S."/>
        </authorList>
    </citation>
    <scope>NUCLEOTIDE SEQUENCE [LARGE SCALE GENOMIC DNA]</scope>
    <source>
        <strain evidence="8">UMSG3</strain>
    </source>
</reference>
<dbReference type="InterPro" id="IPR042067">
    <property type="entry name" value="Sip3_PH"/>
</dbReference>
<dbReference type="Gene3D" id="2.30.29.30">
    <property type="entry name" value="Pleckstrin-homology domain (PH domain)/Phosphotyrosine-binding domain (PTB)"/>
    <property type="match status" value="1"/>
</dbReference>